<evidence type="ECO:0000313" key="1">
    <source>
        <dbReference type="EMBL" id="BCL21330.1"/>
    </source>
</evidence>
<sequence length="185" mass="19900">MRETTQRLTRSVDLAKVWTSAISIDRDRVLVIEDWLLAAASDGPQARREWGEGGLTLLRCGDLFTAVRLPEDSVRAAASSSDPAEVSTYLAKVLDGGPVIASRSRYYALVPPSTGVAWQHPDAECLTWGTWLGVPPVTRTSCEDSPAYWAVPMSGPGKLCDTDAVSQLVRLARQLLSGQEAGDGS</sequence>
<dbReference type="EMBL" id="AP023439">
    <property type="protein sequence ID" value="BCL21330.1"/>
    <property type="molecule type" value="Genomic_DNA"/>
</dbReference>
<proteinExistence type="predicted"/>
<dbReference type="Proteomes" id="UP000516373">
    <property type="component" value="Chromosome"/>
</dbReference>
<name>A0A7G1NI47_9ACTN</name>
<dbReference type="AlphaFoldDB" id="A0A7G1NI47"/>
<dbReference type="KEGG" id="stui:GCM10017668_31730"/>
<protein>
    <submittedName>
        <fullName evidence="1">Uncharacterized protein</fullName>
    </submittedName>
</protein>
<gene>
    <name evidence="1" type="ORF">GCM10017668_31730</name>
</gene>
<evidence type="ECO:0000313" key="2">
    <source>
        <dbReference type="Proteomes" id="UP000516373"/>
    </source>
</evidence>
<accession>A0A7G1NI47</accession>
<reference evidence="1 2" key="1">
    <citation type="journal article" date="2014" name="Int. J. Syst. Evol. Microbiol.">
        <title>Complete genome sequence of Corynebacterium casei LMG S-19264T (=DSM 44701T), isolated from a smear-ripened cheese.</title>
        <authorList>
            <consortium name="US DOE Joint Genome Institute (JGI-PGF)"/>
            <person name="Walter F."/>
            <person name="Albersmeier A."/>
            <person name="Kalinowski J."/>
            <person name="Ruckert C."/>
        </authorList>
    </citation>
    <scope>NUCLEOTIDE SEQUENCE [LARGE SCALE GENOMIC DNA]</scope>
    <source>
        <strain evidence="1 2">JCM 4255</strain>
    </source>
</reference>
<organism evidence="1 2">
    <name type="scientific">Streptomyces tuirus</name>
    <dbReference type="NCBI Taxonomy" id="68278"/>
    <lineage>
        <taxon>Bacteria</taxon>
        <taxon>Bacillati</taxon>
        <taxon>Actinomycetota</taxon>
        <taxon>Actinomycetes</taxon>
        <taxon>Kitasatosporales</taxon>
        <taxon>Streptomycetaceae</taxon>
        <taxon>Streptomyces</taxon>
    </lineage>
</organism>